<accession>A0A1Q9BSL7</accession>
<name>A0A1Q9BSL7_SYMMI</name>
<protein>
    <submittedName>
        <fullName evidence="2">Uncharacterized protein</fullName>
    </submittedName>
</protein>
<dbReference type="AlphaFoldDB" id="A0A1Q9BSL7"/>
<feature type="compositionally biased region" description="Low complexity" evidence="1">
    <location>
        <begin position="50"/>
        <end position="59"/>
    </location>
</feature>
<evidence type="ECO:0000313" key="3">
    <source>
        <dbReference type="Proteomes" id="UP000186817"/>
    </source>
</evidence>
<proteinExistence type="predicted"/>
<feature type="non-terminal residue" evidence="2">
    <location>
        <position position="1"/>
    </location>
</feature>
<organism evidence="2 3">
    <name type="scientific">Symbiodinium microadriaticum</name>
    <name type="common">Dinoflagellate</name>
    <name type="synonym">Zooxanthella microadriatica</name>
    <dbReference type="NCBI Taxonomy" id="2951"/>
    <lineage>
        <taxon>Eukaryota</taxon>
        <taxon>Sar</taxon>
        <taxon>Alveolata</taxon>
        <taxon>Dinophyceae</taxon>
        <taxon>Suessiales</taxon>
        <taxon>Symbiodiniaceae</taxon>
        <taxon>Symbiodinium</taxon>
    </lineage>
</organism>
<dbReference type="EMBL" id="LSRX01005007">
    <property type="protein sequence ID" value="OLP73666.1"/>
    <property type="molecule type" value="Genomic_DNA"/>
</dbReference>
<evidence type="ECO:0000256" key="1">
    <source>
        <dbReference type="SAM" id="MobiDB-lite"/>
    </source>
</evidence>
<comment type="caution">
    <text evidence="2">The sequence shown here is derived from an EMBL/GenBank/DDBJ whole genome shotgun (WGS) entry which is preliminary data.</text>
</comment>
<feature type="compositionally biased region" description="Pro residues" evidence="1">
    <location>
        <begin position="38"/>
        <end position="49"/>
    </location>
</feature>
<reference evidence="2 3" key="1">
    <citation type="submission" date="2016-02" db="EMBL/GenBank/DDBJ databases">
        <title>Genome analysis of coral dinoflagellate symbionts highlights evolutionary adaptations to a symbiotic lifestyle.</title>
        <authorList>
            <person name="Aranda M."/>
            <person name="Li Y."/>
            <person name="Liew Y.J."/>
            <person name="Baumgarten S."/>
            <person name="Simakov O."/>
            <person name="Wilson M."/>
            <person name="Piel J."/>
            <person name="Ashoor H."/>
            <person name="Bougouffa S."/>
            <person name="Bajic V.B."/>
            <person name="Ryu T."/>
            <person name="Ravasi T."/>
            <person name="Bayer T."/>
            <person name="Micklem G."/>
            <person name="Kim H."/>
            <person name="Bhak J."/>
            <person name="Lajeunesse T.C."/>
            <person name="Voolstra C.R."/>
        </authorList>
    </citation>
    <scope>NUCLEOTIDE SEQUENCE [LARGE SCALE GENOMIC DNA]</scope>
    <source>
        <strain evidence="2 3">CCMP2467</strain>
    </source>
</reference>
<dbReference type="Proteomes" id="UP000186817">
    <property type="component" value="Unassembled WGS sequence"/>
</dbReference>
<feature type="region of interest" description="Disordered" evidence="1">
    <location>
        <begin position="22"/>
        <end position="59"/>
    </location>
</feature>
<evidence type="ECO:0000313" key="2">
    <source>
        <dbReference type="EMBL" id="OLP73666.1"/>
    </source>
</evidence>
<sequence length="59" mass="6287">DADDFEFSDSDSDTDVEALLEKGGLKDWDPSSTAPILAAPPRPPQPETPPEAFAEAETV</sequence>
<keyword evidence="3" id="KW-1185">Reference proteome</keyword>
<gene>
    <name evidence="2" type="ORF">AK812_SmicGene47021</name>
</gene>